<keyword evidence="2" id="KW-0472">Membrane</keyword>
<gene>
    <name evidence="3" type="ORF">D7Z96_14165</name>
</gene>
<dbReference type="Proteomes" id="UP000273159">
    <property type="component" value="Unassembled WGS sequence"/>
</dbReference>
<dbReference type="EMBL" id="RBNH01000013">
    <property type="protein sequence ID" value="RKO22345.1"/>
    <property type="molecule type" value="Genomic_DNA"/>
</dbReference>
<feature type="transmembrane region" description="Helical" evidence="2">
    <location>
        <begin position="75"/>
        <end position="96"/>
    </location>
</feature>
<reference evidence="4" key="2">
    <citation type="submission" date="2018-10" db="EMBL/GenBank/DDBJ databases">
        <authorList>
            <person name="Wang Y."/>
            <person name="Wang J."/>
            <person name="Yang X."/>
            <person name="Wang Z."/>
            <person name="Huang Y."/>
        </authorList>
    </citation>
    <scope>NUCLEOTIDE SEQUENCE [LARGE SCALE GENOMIC DNA]</scope>
    <source>
        <strain evidence="4">J015</strain>
    </source>
</reference>
<dbReference type="OMA" id="RDPWEEF"/>
<comment type="caution">
    <text evidence="3">The sequence shown here is derived from an EMBL/GenBank/DDBJ whole genome shotgun (WGS) entry which is preliminary data.</text>
</comment>
<sequence length="116" mass="12437">MSGQHQDPWEEFDRLGPAVPDRVPGHPGGEPLGFGFRTGVRSARVALGFAIYTLALGTVLALTGCVVFAARGQWLLVALMLAIEAAFIFAFSRLVALARTRSPRRPPGHGFPEKPA</sequence>
<evidence type="ECO:0000256" key="1">
    <source>
        <dbReference type="SAM" id="MobiDB-lite"/>
    </source>
</evidence>
<feature type="transmembrane region" description="Helical" evidence="2">
    <location>
        <begin position="45"/>
        <end position="69"/>
    </location>
</feature>
<evidence type="ECO:0000313" key="3">
    <source>
        <dbReference type="EMBL" id="RKO22345.1"/>
    </source>
</evidence>
<dbReference type="AlphaFoldDB" id="A0A3B0FR73"/>
<reference evidence="3 4" key="1">
    <citation type="submission" date="2018-10" db="EMBL/GenBank/DDBJ databases">
        <title>Genome-guide identification and characterization of bacteria that degrade polycyclic aromatic hydrocarbons and resist hexavalent chromium simultaneously.</title>
        <authorList>
            <person name="Feng H."/>
        </authorList>
    </citation>
    <scope>NUCLEOTIDE SEQUENCE [LARGE SCALE GENOMIC DNA]</scope>
    <source>
        <strain evidence="3 4">J015</strain>
    </source>
</reference>
<dbReference type="RefSeq" id="WP_013599687.1">
    <property type="nucleotide sequence ID" value="NZ_RBNH01000013.1"/>
</dbReference>
<keyword evidence="2" id="KW-1133">Transmembrane helix</keyword>
<accession>A0A3B0FR73</accession>
<feature type="region of interest" description="Disordered" evidence="1">
    <location>
        <begin position="1"/>
        <end position="30"/>
    </location>
</feature>
<name>A0A3B0FR73_PSEPS</name>
<protein>
    <submittedName>
        <fullName evidence="3">Uncharacterized protein</fullName>
    </submittedName>
</protein>
<organism evidence="3 4">
    <name type="scientific">Pseudarthrobacter phenanthrenivorans</name>
    <name type="common">Arthrobacter phenanthrenivorans</name>
    <dbReference type="NCBI Taxonomy" id="361575"/>
    <lineage>
        <taxon>Bacteria</taxon>
        <taxon>Bacillati</taxon>
        <taxon>Actinomycetota</taxon>
        <taxon>Actinomycetes</taxon>
        <taxon>Micrococcales</taxon>
        <taxon>Micrococcaceae</taxon>
        <taxon>Pseudarthrobacter</taxon>
    </lineage>
</organism>
<keyword evidence="2" id="KW-0812">Transmembrane</keyword>
<proteinExistence type="predicted"/>
<evidence type="ECO:0000313" key="4">
    <source>
        <dbReference type="Proteomes" id="UP000273159"/>
    </source>
</evidence>
<evidence type="ECO:0000256" key="2">
    <source>
        <dbReference type="SAM" id="Phobius"/>
    </source>
</evidence>